<evidence type="ECO:0000313" key="1">
    <source>
        <dbReference type="EMBL" id="KAA6387092.1"/>
    </source>
</evidence>
<comment type="caution">
    <text evidence="1">The sequence shown here is derived from an EMBL/GenBank/DDBJ whole genome shotgun (WGS) entry which is preliminary data.</text>
</comment>
<protein>
    <submittedName>
        <fullName evidence="1">Uncharacterized protein</fullName>
    </submittedName>
</protein>
<dbReference type="AlphaFoldDB" id="A0A5J4VX51"/>
<sequence>MKTVMILMKNENEQEYLKERVKVEEQNNVQKKKKKIMIKKNQLMKMVELKQFLGKEVFEIDKMEKIENQN</sequence>
<gene>
    <name evidence="1" type="ORF">EZS28_017383</name>
</gene>
<dbReference type="Proteomes" id="UP000324800">
    <property type="component" value="Unassembled WGS sequence"/>
</dbReference>
<dbReference type="EMBL" id="SNRW01004521">
    <property type="protein sequence ID" value="KAA6387092.1"/>
    <property type="molecule type" value="Genomic_DNA"/>
</dbReference>
<name>A0A5J4VX51_9EUKA</name>
<organism evidence="1 2">
    <name type="scientific">Streblomastix strix</name>
    <dbReference type="NCBI Taxonomy" id="222440"/>
    <lineage>
        <taxon>Eukaryota</taxon>
        <taxon>Metamonada</taxon>
        <taxon>Preaxostyla</taxon>
        <taxon>Oxymonadida</taxon>
        <taxon>Streblomastigidae</taxon>
        <taxon>Streblomastix</taxon>
    </lineage>
</organism>
<reference evidence="1 2" key="1">
    <citation type="submission" date="2019-03" db="EMBL/GenBank/DDBJ databases">
        <title>Single cell metagenomics reveals metabolic interactions within the superorganism composed of flagellate Streblomastix strix and complex community of Bacteroidetes bacteria on its surface.</title>
        <authorList>
            <person name="Treitli S.C."/>
            <person name="Kolisko M."/>
            <person name="Husnik F."/>
            <person name="Keeling P."/>
            <person name="Hampl V."/>
        </authorList>
    </citation>
    <scope>NUCLEOTIDE SEQUENCE [LARGE SCALE GENOMIC DNA]</scope>
    <source>
        <strain evidence="1">ST1C</strain>
    </source>
</reference>
<proteinExistence type="predicted"/>
<accession>A0A5J4VX51</accession>
<evidence type="ECO:0000313" key="2">
    <source>
        <dbReference type="Proteomes" id="UP000324800"/>
    </source>
</evidence>